<dbReference type="SMART" id="SM00530">
    <property type="entry name" value="HTH_XRE"/>
    <property type="match status" value="1"/>
</dbReference>
<dbReference type="PANTHER" id="PTHR46797:SF1">
    <property type="entry name" value="METHYLPHOSPHONATE SYNTHASE"/>
    <property type="match status" value="1"/>
</dbReference>
<dbReference type="RefSeq" id="WP_008837693.1">
    <property type="nucleotide sequence ID" value="NZ_AHAM01000169.1"/>
</dbReference>
<accession>H0HV83</accession>
<dbReference type="GO" id="GO:0003700">
    <property type="term" value="F:DNA-binding transcription factor activity"/>
    <property type="evidence" value="ECO:0007669"/>
    <property type="project" value="TreeGrafter"/>
</dbReference>
<dbReference type="GO" id="GO:0003677">
    <property type="term" value="F:DNA binding"/>
    <property type="evidence" value="ECO:0007669"/>
    <property type="project" value="UniProtKB-KW"/>
</dbReference>
<dbReference type="InterPro" id="IPR010982">
    <property type="entry name" value="Lambda_DNA-bd_dom_sf"/>
</dbReference>
<dbReference type="AlphaFoldDB" id="H0HV83"/>
<dbReference type="InterPro" id="IPR001387">
    <property type="entry name" value="Cro/C1-type_HTH"/>
</dbReference>
<organism evidence="3 4">
    <name type="scientific">Mesorhizobium alhagi CCNWXJ12-2</name>
    <dbReference type="NCBI Taxonomy" id="1107882"/>
    <lineage>
        <taxon>Bacteria</taxon>
        <taxon>Pseudomonadati</taxon>
        <taxon>Pseudomonadota</taxon>
        <taxon>Alphaproteobacteria</taxon>
        <taxon>Hyphomicrobiales</taxon>
        <taxon>Phyllobacteriaceae</taxon>
        <taxon>Allomesorhizobium</taxon>
    </lineage>
</organism>
<dbReference type="GO" id="GO:0005829">
    <property type="term" value="C:cytosol"/>
    <property type="evidence" value="ECO:0007669"/>
    <property type="project" value="TreeGrafter"/>
</dbReference>
<reference evidence="3 4" key="1">
    <citation type="journal article" date="2012" name="J. Bacteriol.">
        <title>Draft Genome Sequence of Mesorhizobium alhagi CCNWXJ12-2T, a Novel Salt-Resistant Species Isolated from the Desert of Northwestern China.</title>
        <authorList>
            <person name="Zhou M."/>
            <person name="Chen W."/>
            <person name="Chen H."/>
            <person name="Wei G."/>
        </authorList>
    </citation>
    <scope>NUCLEOTIDE SEQUENCE [LARGE SCALE GENOMIC DNA]</scope>
    <source>
        <strain evidence="3 4">CCNWXJ12-2</strain>
    </source>
</reference>
<dbReference type="Gene3D" id="1.10.260.40">
    <property type="entry name" value="lambda repressor-like DNA-binding domains"/>
    <property type="match status" value="1"/>
</dbReference>
<dbReference type="EMBL" id="AHAM01000169">
    <property type="protein sequence ID" value="EHK55386.1"/>
    <property type="molecule type" value="Genomic_DNA"/>
</dbReference>
<dbReference type="SUPFAM" id="SSF47413">
    <property type="entry name" value="lambda repressor-like DNA-binding domains"/>
    <property type="match status" value="1"/>
</dbReference>
<dbReference type="InterPro" id="IPR050807">
    <property type="entry name" value="TransReg_Diox_bact_type"/>
</dbReference>
<name>H0HV83_9HYPH</name>
<evidence type="ECO:0000259" key="2">
    <source>
        <dbReference type="PROSITE" id="PS50943"/>
    </source>
</evidence>
<sequence>MQIIKTPGGEELVLLAKTEYDALLSAVADAEEDAADVAIYDARKAEDLSTLPAEVSMAIIRGESRLKALRKWRGLTQDRLAAEAGVTQGFLSDLEARRRAPSHSTLEKLATVLDVPLSWIEG</sequence>
<dbReference type="PATRIC" id="fig|1107882.3.peg.3993"/>
<feature type="domain" description="HTH cro/C1-type" evidence="2">
    <location>
        <begin position="66"/>
        <end position="120"/>
    </location>
</feature>
<dbReference type="OrthoDB" id="407979at2"/>
<proteinExistence type="predicted"/>
<keyword evidence="4" id="KW-1185">Reference proteome</keyword>
<dbReference type="Pfam" id="PF01381">
    <property type="entry name" value="HTH_3"/>
    <property type="match status" value="1"/>
</dbReference>
<protein>
    <submittedName>
        <fullName evidence="3">Helix-turn-helix domain-containing protein</fullName>
    </submittedName>
</protein>
<dbReference type="CDD" id="cd00093">
    <property type="entry name" value="HTH_XRE"/>
    <property type="match status" value="1"/>
</dbReference>
<evidence type="ECO:0000256" key="1">
    <source>
        <dbReference type="ARBA" id="ARBA00023125"/>
    </source>
</evidence>
<dbReference type="PANTHER" id="PTHR46797">
    <property type="entry name" value="HTH-TYPE TRANSCRIPTIONAL REGULATOR"/>
    <property type="match status" value="1"/>
</dbReference>
<evidence type="ECO:0000313" key="3">
    <source>
        <dbReference type="EMBL" id="EHK55386.1"/>
    </source>
</evidence>
<gene>
    <name evidence="3" type="ORF">MAXJ12_20444</name>
</gene>
<dbReference type="PROSITE" id="PS50943">
    <property type="entry name" value="HTH_CROC1"/>
    <property type="match status" value="1"/>
</dbReference>
<dbReference type="Proteomes" id="UP000003250">
    <property type="component" value="Unassembled WGS sequence"/>
</dbReference>
<keyword evidence="1" id="KW-0238">DNA-binding</keyword>
<evidence type="ECO:0000313" key="4">
    <source>
        <dbReference type="Proteomes" id="UP000003250"/>
    </source>
</evidence>